<dbReference type="RefSeq" id="WP_138955590.1">
    <property type="nucleotide sequence ID" value="NZ_AP019799.1"/>
</dbReference>
<dbReference type="Pfam" id="PF00126">
    <property type="entry name" value="HTH_1"/>
    <property type="match status" value="1"/>
</dbReference>
<dbReference type="GO" id="GO:0003700">
    <property type="term" value="F:DNA-binding transcription factor activity"/>
    <property type="evidence" value="ECO:0007669"/>
    <property type="project" value="InterPro"/>
</dbReference>
<dbReference type="InterPro" id="IPR005119">
    <property type="entry name" value="LysR_subst-bd"/>
</dbReference>
<protein>
    <submittedName>
        <fullName evidence="6">LysR family transcriptional regulator</fullName>
    </submittedName>
</protein>
<gene>
    <name evidence="6" type="ORF">VroAM7_41210</name>
</gene>
<accession>A0A510IE87</accession>
<evidence type="ECO:0000313" key="6">
    <source>
        <dbReference type="EMBL" id="BBL91468.1"/>
    </source>
</evidence>
<evidence type="ECO:0000256" key="3">
    <source>
        <dbReference type="ARBA" id="ARBA00023125"/>
    </source>
</evidence>
<keyword evidence="3" id="KW-0238">DNA-binding</keyword>
<organism evidence="6 7">
    <name type="scientific">Vibrio rotiferianus</name>
    <dbReference type="NCBI Taxonomy" id="190895"/>
    <lineage>
        <taxon>Bacteria</taxon>
        <taxon>Pseudomonadati</taxon>
        <taxon>Pseudomonadota</taxon>
        <taxon>Gammaproteobacteria</taxon>
        <taxon>Vibrionales</taxon>
        <taxon>Vibrionaceae</taxon>
        <taxon>Vibrio</taxon>
    </lineage>
</organism>
<evidence type="ECO:0000259" key="5">
    <source>
        <dbReference type="PROSITE" id="PS50931"/>
    </source>
</evidence>
<dbReference type="Gene3D" id="3.40.190.10">
    <property type="entry name" value="Periplasmic binding protein-like II"/>
    <property type="match status" value="2"/>
</dbReference>
<dbReference type="InterPro" id="IPR050389">
    <property type="entry name" value="LysR-type_TF"/>
</dbReference>
<evidence type="ECO:0000256" key="1">
    <source>
        <dbReference type="ARBA" id="ARBA00009437"/>
    </source>
</evidence>
<dbReference type="Proteomes" id="UP000315115">
    <property type="component" value="Chromosome 2"/>
</dbReference>
<dbReference type="EMBL" id="AP019799">
    <property type="protein sequence ID" value="BBL91468.1"/>
    <property type="molecule type" value="Genomic_DNA"/>
</dbReference>
<dbReference type="GO" id="GO:0003677">
    <property type="term" value="F:DNA binding"/>
    <property type="evidence" value="ECO:0007669"/>
    <property type="project" value="UniProtKB-KW"/>
</dbReference>
<dbReference type="PANTHER" id="PTHR30118">
    <property type="entry name" value="HTH-TYPE TRANSCRIPTIONAL REGULATOR LEUO-RELATED"/>
    <property type="match status" value="1"/>
</dbReference>
<dbReference type="InterPro" id="IPR036388">
    <property type="entry name" value="WH-like_DNA-bd_sf"/>
</dbReference>
<dbReference type="InterPro" id="IPR000847">
    <property type="entry name" value="LysR_HTH_N"/>
</dbReference>
<dbReference type="InterPro" id="IPR036390">
    <property type="entry name" value="WH_DNA-bd_sf"/>
</dbReference>
<sequence>MSLNLDIQNIVVLKKMYELRNVKLVAEVLGKTSGAISKNLTKLKSQLDDPLFIQTKQGFEPTAFVEANMDNFENILSYAESIKHREFSPQTLRDPVCIYANTLFWDRFGDRLYLALIQEAPHAKFSFLRWGGSAKNRMVDGEKSIAIHSFDDSLPQSIAQREIGSDKAVFFVRNEHPAQDIDTLIKYPMVVLKTPGWNDHKYRMLERLANVGYHISPRVEVEHPVMSHKIVLQSDHFGLTMTDNVPEGCRVIDLPNVQGFDVTYVVSCRRAQKNDPLNQWLFNTISTVLKAQ</sequence>
<proteinExistence type="inferred from homology"/>
<dbReference type="SUPFAM" id="SSF46785">
    <property type="entry name" value="Winged helix' DNA-binding domain"/>
    <property type="match status" value="1"/>
</dbReference>
<evidence type="ECO:0000313" key="7">
    <source>
        <dbReference type="Proteomes" id="UP000315115"/>
    </source>
</evidence>
<dbReference type="Pfam" id="PF03466">
    <property type="entry name" value="LysR_substrate"/>
    <property type="match status" value="1"/>
</dbReference>
<evidence type="ECO:0000256" key="4">
    <source>
        <dbReference type="ARBA" id="ARBA00023163"/>
    </source>
</evidence>
<reference evidence="7" key="1">
    <citation type="submission" date="2019-07" db="EMBL/GenBank/DDBJ databases">
        <title>Complete Genome Sequences of Vibrion rotiferianus strain AM7.</title>
        <authorList>
            <person name="Miyazaki K."/>
            <person name="Wiseschart A."/>
            <person name="Pootanakit K."/>
            <person name="Ishimori K."/>
            <person name="Kitahara K."/>
        </authorList>
    </citation>
    <scope>NUCLEOTIDE SEQUENCE [LARGE SCALE GENOMIC DNA]</scope>
    <source>
        <strain evidence="7">AM7</strain>
    </source>
</reference>
<keyword evidence="2" id="KW-0805">Transcription regulation</keyword>
<dbReference type="AlphaFoldDB" id="A0A510IE87"/>
<feature type="domain" description="HTH lysR-type" evidence="5">
    <location>
        <begin position="5"/>
        <end position="62"/>
    </location>
</feature>
<dbReference type="SUPFAM" id="SSF53850">
    <property type="entry name" value="Periplasmic binding protein-like II"/>
    <property type="match status" value="1"/>
</dbReference>
<name>A0A510IE87_9VIBR</name>
<comment type="similarity">
    <text evidence="1">Belongs to the LysR transcriptional regulatory family.</text>
</comment>
<dbReference type="PANTHER" id="PTHR30118:SF15">
    <property type="entry name" value="TRANSCRIPTIONAL REGULATORY PROTEIN"/>
    <property type="match status" value="1"/>
</dbReference>
<keyword evidence="4" id="KW-0804">Transcription</keyword>
<evidence type="ECO:0000256" key="2">
    <source>
        <dbReference type="ARBA" id="ARBA00023015"/>
    </source>
</evidence>
<dbReference type="PROSITE" id="PS50931">
    <property type="entry name" value="HTH_LYSR"/>
    <property type="match status" value="1"/>
</dbReference>
<dbReference type="Gene3D" id="1.10.10.10">
    <property type="entry name" value="Winged helix-like DNA-binding domain superfamily/Winged helix DNA-binding domain"/>
    <property type="match status" value="1"/>
</dbReference>